<feature type="transmembrane region" description="Helical" evidence="1">
    <location>
        <begin position="80"/>
        <end position="100"/>
    </location>
</feature>
<feature type="transmembrane region" description="Helical" evidence="1">
    <location>
        <begin position="43"/>
        <end position="68"/>
    </location>
</feature>
<gene>
    <name evidence="2" type="ORF">GO014_00105</name>
</gene>
<keyword evidence="1" id="KW-0472">Membrane</keyword>
<accession>A0A7X3FMU4</accession>
<name>A0A7X3FMU4_9HYPH</name>
<feature type="transmembrane region" description="Helical" evidence="1">
    <location>
        <begin position="12"/>
        <end position="31"/>
    </location>
</feature>
<evidence type="ECO:0000313" key="3">
    <source>
        <dbReference type="Proteomes" id="UP000438106"/>
    </source>
</evidence>
<keyword evidence="3" id="KW-1185">Reference proteome</keyword>
<evidence type="ECO:0000256" key="1">
    <source>
        <dbReference type="SAM" id="Phobius"/>
    </source>
</evidence>
<comment type="caution">
    <text evidence="2">The sequence shown here is derived from an EMBL/GenBank/DDBJ whole genome shotgun (WGS) entry which is preliminary data.</text>
</comment>
<organism evidence="2 3">
    <name type="scientific">Devosia marina</name>
    <dbReference type="NCBI Taxonomy" id="2683198"/>
    <lineage>
        <taxon>Bacteria</taxon>
        <taxon>Pseudomonadati</taxon>
        <taxon>Pseudomonadota</taxon>
        <taxon>Alphaproteobacteria</taxon>
        <taxon>Hyphomicrobiales</taxon>
        <taxon>Devosiaceae</taxon>
        <taxon>Devosia</taxon>
    </lineage>
</organism>
<feature type="transmembrane region" description="Helical" evidence="1">
    <location>
        <begin position="120"/>
        <end position="141"/>
    </location>
</feature>
<keyword evidence="1" id="KW-0812">Transmembrane</keyword>
<sequence>MIRIFAKLPEAGVAFFSFAFHFVWEMLQVPTYQGMADLPHWEGVLVCTQATLGDVGFALIAFWAAALFQRSRGWMLEPDRSSIALFLLVGLALTIAFEFYYTQVTHRWSYSEIMPLVPPFGTGASPLAQWVVIPLLVVELMRRRSV</sequence>
<dbReference type="Proteomes" id="UP000438106">
    <property type="component" value="Unassembled WGS sequence"/>
</dbReference>
<dbReference type="AlphaFoldDB" id="A0A7X3FMU4"/>
<proteinExistence type="predicted"/>
<dbReference type="RefSeq" id="WP_157288634.1">
    <property type="nucleotide sequence ID" value="NZ_WQRF01000001.1"/>
</dbReference>
<reference evidence="2 3" key="1">
    <citation type="submission" date="2019-12" db="EMBL/GenBank/DDBJ databases">
        <title>Devosia maris sp. nov., isolated from the deep seawater.</title>
        <authorList>
            <person name="Liu Y."/>
        </authorList>
    </citation>
    <scope>NUCLEOTIDE SEQUENCE [LARGE SCALE GENOMIC DNA]</scope>
    <source>
        <strain evidence="2 3">L53-10-65</strain>
    </source>
</reference>
<keyword evidence="1" id="KW-1133">Transmembrane helix</keyword>
<protein>
    <submittedName>
        <fullName evidence="2">Uncharacterized protein</fullName>
    </submittedName>
</protein>
<dbReference type="EMBL" id="WQRF01000001">
    <property type="protein sequence ID" value="MVS97428.1"/>
    <property type="molecule type" value="Genomic_DNA"/>
</dbReference>
<evidence type="ECO:0000313" key="2">
    <source>
        <dbReference type="EMBL" id="MVS97428.1"/>
    </source>
</evidence>